<evidence type="ECO:0000313" key="8">
    <source>
        <dbReference type="Proteomes" id="UP000625711"/>
    </source>
</evidence>
<protein>
    <submittedName>
        <fullName evidence="7">Uncharacterized protein</fullName>
    </submittedName>
</protein>
<dbReference type="EMBL" id="JAACXV010013986">
    <property type="protein sequence ID" value="KAF7271279.1"/>
    <property type="molecule type" value="Genomic_DNA"/>
</dbReference>
<comment type="caution">
    <text evidence="7">The sequence shown here is derived from an EMBL/GenBank/DDBJ whole genome shotgun (WGS) entry which is preliminary data.</text>
</comment>
<keyword evidence="2 6" id="KW-0812">Transmembrane</keyword>
<gene>
    <name evidence="7" type="ORF">GWI33_015833</name>
</gene>
<feature type="transmembrane region" description="Helical" evidence="6">
    <location>
        <begin position="175"/>
        <end position="192"/>
    </location>
</feature>
<dbReference type="GO" id="GO:0031966">
    <property type="term" value="C:mitochondrial membrane"/>
    <property type="evidence" value="ECO:0007669"/>
    <property type="project" value="UniProtKB-SubCell"/>
</dbReference>
<sequence>MAVNRAKYNEIPKGAKIIGENEALQFQTDLIQRWPNKSDTFAVRYGMYFLYGATMISGIIITRHFRKKFLLYNYGKFMSLIPITIIPATTGIFFHSEFVLRDVVLRKNVCPTCLELRSAAFQTFTGTVFPAILAPMGCASLSQYFGTYNIPNILKEPKVVFTEFGKMFKPFRTKLWYLFLAQAFCGSAVTYLEMRSVMLIDKELFGQSEETELNV</sequence>
<name>A0A834I1Q4_RHYFE</name>
<evidence type="ECO:0000256" key="2">
    <source>
        <dbReference type="ARBA" id="ARBA00022692"/>
    </source>
</evidence>
<reference evidence="7" key="1">
    <citation type="submission" date="2020-08" db="EMBL/GenBank/DDBJ databases">
        <title>Genome sequencing and assembly of the red palm weevil Rhynchophorus ferrugineus.</title>
        <authorList>
            <person name="Dias G.B."/>
            <person name="Bergman C.M."/>
            <person name="Manee M."/>
        </authorList>
    </citation>
    <scope>NUCLEOTIDE SEQUENCE</scope>
    <source>
        <strain evidence="7">AA-2017</strain>
        <tissue evidence="7">Whole larva</tissue>
    </source>
</reference>
<keyword evidence="5 6" id="KW-0472">Membrane</keyword>
<dbReference type="AlphaFoldDB" id="A0A834I1Q4"/>
<dbReference type="OrthoDB" id="6234762at2759"/>
<proteinExistence type="predicted"/>
<dbReference type="GO" id="GO:0032981">
    <property type="term" value="P:mitochondrial respiratory chain complex I assembly"/>
    <property type="evidence" value="ECO:0007669"/>
    <property type="project" value="TreeGrafter"/>
</dbReference>
<keyword evidence="3 6" id="KW-1133">Transmembrane helix</keyword>
<comment type="subcellular location">
    <subcellularLocation>
        <location evidence="1">Mitochondrion membrane</location>
        <topology evidence="1">Multi-pass membrane protein</topology>
    </subcellularLocation>
</comment>
<dbReference type="Proteomes" id="UP000625711">
    <property type="component" value="Unassembled WGS sequence"/>
</dbReference>
<dbReference type="PANTHER" id="PTHR16296:SF2">
    <property type="entry name" value="TRANSMEMBRANE PROTEIN 126A"/>
    <property type="match status" value="1"/>
</dbReference>
<accession>A0A834I1Q4</accession>
<evidence type="ECO:0000256" key="1">
    <source>
        <dbReference type="ARBA" id="ARBA00004225"/>
    </source>
</evidence>
<evidence type="ECO:0000313" key="7">
    <source>
        <dbReference type="EMBL" id="KAF7271279.1"/>
    </source>
</evidence>
<evidence type="ECO:0000256" key="6">
    <source>
        <dbReference type="SAM" id="Phobius"/>
    </source>
</evidence>
<keyword evidence="4" id="KW-0496">Mitochondrion</keyword>
<feature type="transmembrane region" description="Helical" evidence="6">
    <location>
        <begin position="45"/>
        <end position="65"/>
    </location>
</feature>
<evidence type="ECO:0000256" key="3">
    <source>
        <dbReference type="ARBA" id="ARBA00022989"/>
    </source>
</evidence>
<organism evidence="7 8">
    <name type="scientific">Rhynchophorus ferrugineus</name>
    <name type="common">Red palm weevil</name>
    <name type="synonym">Curculio ferrugineus</name>
    <dbReference type="NCBI Taxonomy" id="354439"/>
    <lineage>
        <taxon>Eukaryota</taxon>
        <taxon>Metazoa</taxon>
        <taxon>Ecdysozoa</taxon>
        <taxon>Arthropoda</taxon>
        <taxon>Hexapoda</taxon>
        <taxon>Insecta</taxon>
        <taxon>Pterygota</taxon>
        <taxon>Neoptera</taxon>
        <taxon>Endopterygota</taxon>
        <taxon>Coleoptera</taxon>
        <taxon>Polyphaga</taxon>
        <taxon>Cucujiformia</taxon>
        <taxon>Curculionidae</taxon>
        <taxon>Dryophthorinae</taxon>
        <taxon>Rhynchophorus</taxon>
    </lineage>
</organism>
<dbReference type="Pfam" id="PF07114">
    <property type="entry name" value="TMEM126"/>
    <property type="match status" value="1"/>
</dbReference>
<evidence type="ECO:0000256" key="5">
    <source>
        <dbReference type="ARBA" id="ARBA00023136"/>
    </source>
</evidence>
<keyword evidence="8" id="KW-1185">Reference proteome</keyword>
<dbReference type="PANTHER" id="PTHR16296">
    <property type="entry name" value="UNCHARACTERIZED HYPOTHALAMUS PROTEIN HT007"/>
    <property type="match status" value="1"/>
</dbReference>
<feature type="transmembrane region" description="Helical" evidence="6">
    <location>
        <begin position="77"/>
        <end position="96"/>
    </location>
</feature>
<evidence type="ECO:0000256" key="4">
    <source>
        <dbReference type="ARBA" id="ARBA00023128"/>
    </source>
</evidence>
<dbReference type="InterPro" id="IPR009801">
    <property type="entry name" value="TMEM126"/>
</dbReference>